<dbReference type="PANTHER" id="PTHR43415:SF3">
    <property type="entry name" value="GNAT-FAMILY ACETYLTRANSFERASE"/>
    <property type="match status" value="1"/>
</dbReference>
<protein>
    <submittedName>
        <fullName evidence="2">GNAT family N-acetyltransferase</fullName>
    </submittedName>
</protein>
<feature type="domain" description="N-acetyltransferase" evidence="1">
    <location>
        <begin position="11"/>
        <end position="178"/>
    </location>
</feature>
<dbReference type="GO" id="GO:0016747">
    <property type="term" value="F:acyltransferase activity, transferring groups other than amino-acyl groups"/>
    <property type="evidence" value="ECO:0007669"/>
    <property type="project" value="InterPro"/>
</dbReference>
<evidence type="ECO:0000259" key="1">
    <source>
        <dbReference type="PROSITE" id="PS51186"/>
    </source>
</evidence>
<accession>A0A7Y0M168</accession>
<dbReference type="Pfam" id="PF13302">
    <property type="entry name" value="Acetyltransf_3"/>
    <property type="match status" value="1"/>
</dbReference>
<dbReference type="InterPro" id="IPR000182">
    <property type="entry name" value="GNAT_dom"/>
</dbReference>
<name>A0A7Y0M168_CELFI</name>
<dbReference type="Gene3D" id="3.40.630.30">
    <property type="match status" value="1"/>
</dbReference>
<reference evidence="2 3" key="1">
    <citation type="submission" date="2020-04" db="EMBL/GenBank/DDBJ databases">
        <title>Sequencing and Assembly of C. fimi.</title>
        <authorList>
            <person name="Ramsey A.R."/>
        </authorList>
    </citation>
    <scope>NUCLEOTIDE SEQUENCE [LARGE SCALE GENOMIC DNA]</scope>
    <source>
        <strain evidence="2 3">SB</strain>
    </source>
</reference>
<organism evidence="2 3">
    <name type="scientific">Cellulomonas fimi</name>
    <dbReference type="NCBI Taxonomy" id="1708"/>
    <lineage>
        <taxon>Bacteria</taxon>
        <taxon>Bacillati</taxon>
        <taxon>Actinomycetota</taxon>
        <taxon>Actinomycetes</taxon>
        <taxon>Micrococcales</taxon>
        <taxon>Cellulomonadaceae</taxon>
        <taxon>Cellulomonas</taxon>
    </lineage>
</organism>
<dbReference type="AlphaFoldDB" id="A0A7Y0M168"/>
<dbReference type="PROSITE" id="PS51186">
    <property type="entry name" value="GNAT"/>
    <property type="match status" value="1"/>
</dbReference>
<dbReference type="EMBL" id="JABCJJ010000049">
    <property type="protein sequence ID" value="NMR21669.1"/>
    <property type="molecule type" value="Genomic_DNA"/>
</dbReference>
<evidence type="ECO:0000313" key="2">
    <source>
        <dbReference type="EMBL" id="NMR21669.1"/>
    </source>
</evidence>
<gene>
    <name evidence="2" type="ORF">HIR71_15835</name>
</gene>
<dbReference type="InterPro" id="IPR016181">
    <property type="entry name" value="Acyl_CoA_acyltransferase"/>
</dbReference>
<dbReference type="Proteomes" id="UP000562124">
    <property type="component" value="Unassembled WGS sequence"/>
</dbReference>
<dbReference type="SUPFAM" id="SSF55729">
    <property type="entry name" value="Acyl-CoA N-acyltransferases (Nat)"/>
    <property type="match status" value="1"/>
</dbReference>
<dbReference type="PANTHER" id="PTHR43415">
    <property type="entry name" value="SPERMIDINE N(1)-ACETYLTRANSFERASE"/>
    <property type="match status" value="1"/>
</dbReference>
<keyword evidence="2" id="KW-0808">Transferase</keyword>
<comment type="caution">
    <text evidence="2">The sequence shown here is derived from an EMBL/GenBank/DDBJ whole genome shotgun (WGS) entry which is preliminary data.</text>
</comment>
<proteinExistence type="predicted"/>
<evidence type="ECO:0000313" key="3">
    <source>
        <dbReference type="Proteomes" id="UP000562124"/>
    </source>
</evidence>
<sequence length="186" mass="20701">MEKPELRGELVVLRPVAAGDAEPMWEMLNDPEGMRVSGRQPVGWTRAQIDEWCATVADRDDRLDLAITTHDSDEFLGEIGLDRFDPRAANATLRMSLRPGQRGRGFGREAISLVLAHAFGDAPDGLGLHRVGLEVLSINPRARMLYASVGFEVEGKLRESHRDGEFWCDAVLMAMLEDDYRASLLP</sequence>
<keyword evidence="3" id="KW-1185">Reference proteome</keyword>
<dbReference type="RefSeq" id="WP_169326033.1">
    <property type="nucleotide sequence ID" value="NZ_JABCJJ010000049.1"/>
</dbReference>